<comment type="caution">
    <text evidence="15">The sequence shown here is derived from an EMBL/GenBank/DDBJ whole genome shotgun (WGS) entry which is preliminary data.</text>
</comment>
<dbReference type="GO" id="GO:0007283">
    <property type="term" value="P:spermatogenesis"/>
    <property type="evidence" value="ECO:0007669"/>
    <property type="project" value="UniProtKB-KW"/>
</dbReference>
<evidence type="ECO:0000313" key="16">
    <source>
        <dbReference type="Proteomes" id="UP001374579"/>
    </source>
</evidence>
<feature type="compositionally biased region" description="Basic and acidic residues" evidence="13">
    <location>
        <begin position="343"/>
        <end position="367"/>
    </location>
</feature>
<evidence type="ECO:0000259" key="14">
    <source>
        <dbReference type="PROSITE" id="PS50011"/>
    </source>
</evidence>
<dbReference type="PROSITE" id="PS00107">
    <property type="entry name" value="PROTEIN_KINASE_ATP"/>
    <property type="match status" value="1"/>
</dbReference>
<keyword evidence="3" id="KW-0597">Phosphoprotein</keyword>
<reference evidence="15 16" key="1">
    <citation type="submission" date="2024-02" db="EMBL/GenBank/DDBJ databases">
        <title>Chromosome-scale genome assembly of the rough periwinkle Littorina saxatilis.</title>
        <authorList>
            <person name="De Jode A."/>
            <person name="Faria R."/>
            <person name="Formenti G."/>
            <person name="Sims Y."/>
            <person name="Smith T.P."/>
            <person name="Tracey A."/>
            <person name="Wood J.M.D."/>
            <person name="Zagrodzka Z.B."/>
            <person name="Johannesson K."/>
            <person name="Butlin R.K."/>
            <person name="Leder E.H."/>
        </authorList>
    </citation>
    <scope>NUCLEOTIDE SEQUENCE [LARGE SCALE GENOMIC DNA]</scope>
    <source>
        <strain evidence="15">Snail1</strain>
        <tissue evidence="15">Muscle</tissue>
    </source>
</reference>
<evidence type="ECO:0000256" key="12">
    <source>
        <dbReference type="RuleBase" id="RU000304"/>
    </source>
</evidence>
<dbReference type="InterPro" id="IPR011009">
    <property type="entry name" value="Kinase-like_dom_sf"/>
</dbReference>
<keyword evidence="16" id="KW-1185">Reference proteome</keyword>
<dbReference type="Pfam" id="PF00069">
    <property type="entry name" value="Pkinase"/>
    <property type="match status" value="1"/>
</dbReference>
<keyword evidence="9" id="KW-0832">Ubl conjugation</keyword>
<feature type="domain" description="Protein kinase" evidence="14">
    <location>
        <begin position="65"/>
        <end position="325"/>
    </location>
</feature>
<dbReference type="GO" id="GO:0005737">
    <property type="term" value="C:cytoplasm"/>
    <property type="evidence" value="ECO:0007669"/>
    <property type="project" value="TreeGrafter"/>
</dbReference>
<feature type="region of interest" description="Disordered" evidence="13">
    <location>
        <begin position="343"/>
        <end position="385"/>
    </location>
</feature>
<evidence type="ECO:0000256" key="10">
    <source>
        <dbReference type="ARBA" id="ARBA00022871"/>
    </source>
</evidence>
<feature type="compositionally biased region" description="Gly residues" evidence="13">
    <location>
        <begin position="370"/>
        <end position="385"/>
    </location>
</feature>
<keyword evidence="6" id="KW-0221">Differentiation</keyword>
<dbReference type="InterPro" id="IPR000719">
    <property type="entry name" value="Prot_kinase_dom"/>
</dbReference>
<dbReference type="PANTHER" id="PTHR24346">
    <property type="entry name" value="MAP/MICROTUBULE AFFINITY-REGULATING KINASE"/>
    <property type="match status" value="1"/>
</dbReference>
<name>A0AAN9GFQ4_9CAEN</name>
<dbReference type="InterPro" id="IPR017441">
    <property type="entry name" value="Protein_kinase_ATP_BS"/>
</dbReference>
<dbReference type="Proteomes" id="UP001374579">
    <property type="component" value="Unassembled WGS sequence"/>
</dbReference>
<keyword evidence="8" id="KW-0460">Magnesium</keyword>
<dbReference type="GO" id="GO:0035556">
    <property type="term" value="P:intracellular signal transduction"/>
    <property type="evidence" value="ECO:0007669"/>
    <property type="project" value="TreeGrafter"/>
</dbReference>
<keyword evidence="4" id="KW-0479">Metal-binding</keyword>
<dbReference type="SMART" id="SM00220">
    <property type="entry name" value="S_TKc"/>
    <property type="match status" value="1"/>
</dbReference>
<evidence type="ECO:0000313" key="15">
    <source>
        <dbReference type="EMBL" id="KAK7105125.1"/>
    </source>
</evidence>
<evidence type="ECO:0000256" key="2">
    <source>
        <dbReference type="ARBA" id="ARBA00022473"/>
    </source>
</evidence>
<keyword evidence="5 11" id="KW-0547">Nucleotide-binding</keyword>
<evidence type="ECO:0000256" key="11">
    <source>
        <dbReference type="PROSITE-ProRule" id="PRU10141"/>
    </source>
</evidence>
<evidence type="ECO:0000256" key="6">
    <source>
        <dbReference type="ARBA" id="ARBA00022782"/>
    </source>
</evidence>
<dbReference type="AlphaFoldDB" id="A0AAN9GFQ4"/>
<dbReference type="SUPFAM" id="SSF56112">
    <property type="entry name" value="Protein kinase-like (PK-like)"/>
    <property type="match status" value="1"/>
</dbReference>
<organism evidence="15 16">
    <name type="scientific">Littorina saxatilis</name>
    <dbReference type="NCBI Taxonomy" id="31220"/>
    <lineage>
        <taxon>Eukaryota</taxon>
        <taxon>Metazoa</taxon>
        <taxon>Spiralia</taxon>
        <taxon>Lophotrochozoa</taxon>
        <taxon>Mollusca</taxon>
        <taxon>Gastropoda</taxon>
        <taxon>Caenogastropoda</taxon>
        <taxon>Littorinimorpha</taxon>
        <taxon>Littorinoidea</taxon>
        <taxon>Littorinidae</taxon>
        <taxon>Littorina</taxon>
    </lineage>
</organism>
<feature type="binding site" evidence="11">
    <location>
        <position position="95"/>
    </location>
    <ligand>
        <name>ATP</name>
        <dbReference type="ChEBI" id="CHEBI:30616"/>
    </ligand>
</feature>
<evidence type="ECO:0000256" key="1">
    <source>
        <dbReference type="ARBA" id="ARBA00001946"/>
    </source>
</evidence>
<evidence type="ECO:0000256" key="13">
    <source>
        <dbReference type="SAM" id="MobiDB-lite"/>
    </source>
</evidence>
<dbReference type="EMBL" id="JBAMIC010000008">
    <property type="protein sequence ID" value="KAK7105125.1"/>
    <property type="molecule type" value="Genomic_DNA"/>
</dbReference>
<dbReference type="GO" id="GO:0030154">
    <property type="term" value="P:cell differentiation"/>
    <property type="evidence" value="ECO:0007669"/>
    <property type="project" value="UniProtKB-KW"/>
</dbReference>
<proteinExistence type="inferred from homology"/>
<evidence type="ECO:0000256" key="9">
    <source>
        <dbReference type="ARBA" id="ARBA00022843"/>
    </source>
</evidence>
<evidence type="ECO:0000256" key="8">
    <source>
        <dbReference type="ARBA" id="ARBA00022842"/>
    </source>
</evidence>
<keyword evidence="7 11" id="KW-0067">ATP-binding</keyword>
<dbReference type="PROSITE" id="PS50011">
    <property type="entry name" value="PROTEIN_KINASE_DOM"/>
    <property type="match status" value="1"/>
</dbReference>
<keyword evidence="2" id="KW-0217">Developmental protein</keyword>
<gene>
    <name evidence="15" type="ORF">V1264_019727</name>
</gene>
<feature type="region of interest" description="Disordered" evidence="13">
    <location>
        <begin position="30"/>
        <end position="50"/>
    </location>
</feature>
<sequence>MFPAKRPRLGMAEDGRPTLQEELLALRGEVEPVSSRRGSQPRSEGGGGTVTYRPTYRAILAKNNYLVRKTLGNGSYSKVKLAISLSRNKEYVAIKIVDRWVRRNRAPSDFQTKFLPRELDVWPRLRHTNIVRVLDTFDDGRRVYMILDYQENGDVLRYIQKVGALNEPLAQSWTWQVCDACRYLHDQNITHRDLKLENLLLDRNFHIKICDFGFVKGDCLADLSRTYCGSKSYAAPEILLGEPYDPKKADSWAIGVILYIFITGKMPFDESRGNAGVLEEQRRLEFPWRKYKKVTPDERDLVLRLFTYDFRMRPDIHAVLATPWMKQAARTDMSDLRDLAMEGYRHRKEREKEKEREREREKEKQAEKGVYGGSGRGTGGRTHSM</sequence>
<dbReference type="GO" id="GO:0005524">
    <property type="term" value="F:ATP binding"/>
    <property type="evidence" value="ECO:0007669"/>
    <property type="project" value="UniProtKB-UniRule"/>
</dbReference>
<dbReference type="GO" id="GO:0000287">
    <property type="term" value="F:magnesium ion binding"/>
    <property type="evidence" value="ECO:0007669"/>
    <property type="project" value="UniProtKB-ARBA"/>
</dbReference>
<dbReference type="GO" id="GO:0050321">
    <property type="term" value="F:tau-protein kinase activity"/>
    <property type="evidence" value="ECO:0007669"/>
    <property type="project" value="TreeGrafter"/>
</dbReference>
<keyword evidence="10" id="KW-0744">Spermatogenesis</keyword>
<evidence type="ECO:0000256" key="4">
    <source>
        <dbReference type="ARBA" id="ARBA00022723"/>
    </source>
</evidence>
<comment type="similarity">
    <text evidence="12">Belongs to the protein kinase superfamily.</text>
</comment>
<dbReference type="PANTHER" id="PTHR24346:SF102">
    <property type="entry name" value="TESTIS-SPECIFIC SERINE_THREONINE-PROTEIN KINASE 1"/>
    <property type="match status" value="1"/>
</dbReference>
<accession>A0AAN9GFQ4</accession>
<keyword evidence="12" id="KW-0808">Transferase</keyword>
<dbReference type="FunFam" id="1.10.510.10:FF:000571">
    <property type="entry name" value="Maternal embryonic leucine zipper kinase"/>
    <property type="match status" value="1"/>
</dbReference>
<protein>
    <recommendedName>
        <fullName evidence="14">Protein kinase domain-containing protein</fullName>
    </recommendedName>
</protein>
<evidence type="ECO:0000256" key="5">
    <source>
        <dbReference type="ARBA" id="ARBA00022741"/>
    </source>
</evidence>
<evidence type="ECO:0000256" key="3">
    <source>
        <dbReference type="ARBA" id="ARBA00022553"/>
    </source>
</evidence>
<keyword evidence="12" id="KW-0723">Serine/threonine-protein kinase</keyword>
<evidence type="ECO:0000256" key="7">
    <source>
        <dbReference type="ARBA" id="ARBA00022840"/>
    </source>
</evidence>
<dbReference type="InterPro" id="IPR008271">
    <property type="entry name" value="Ser/Thr_kinase_AS"/>
</dbReference>
<comment type="cofactor">
    <cofactor evidence="1">
        <name>Mg(2+)</name>
        <dbReference type="ChEBI" id="CHEBI:18420"/>
    </cofactor>
</comment>
<keyword evidence="12" id="KW-0418">Kinase</keyword>
<dbReference type="Gene3D" id="1.10.510.10">
    <property type="entry name" value="Transferase(Phosphotransferase) domain 1"/>
    <property type="match status" value="1"/>
</dbReference>
<dbReference type="GO" id="GO:0000226">
    <property type="term" value="P:microtubule cytoskeleton organization"/>
    <property type="evidence" value="ECO:0007669"/>
    <property type="project" value="TreeGrafter"/>
</dbReference>
<dbReference type="PROSITE" id="PS00108">
    <property type="entry name" value="PROTEIN_KINASE_ST"/>
    <property type="match status" value="1"/>
</dbReference>